<comment type="caution">
    <text evidence="3">The sequence shown here is derived from an EMBL/GenBank/DDBJ whole genome shotgun (WGS) entry which is preliminary data.</text>
</comment>
<dbReference type="EMBL" id="VLPK01000001">
    <property type="protein sequence ID" value="TSJ43447.1"/>
    <property type="molecule type" value="Genomic_DNA"/>
</dbReference>
<feature type="region of interest" description="Disordered" evidence="1">
    <location>
        <begin position="26"/>
        <end position="161"/>
    </location>
</feature>
<feature type="compositionally biased region" description="Low complexity" evidence="1">
    <location>
        <begin position="45"/>
        <end position="103"/>
    </location>
</feature>
<feature type="compositionally biased region" description="Polar residues" evidence="1">
    <location>
        <begin position="104"/>
        <end position="122"/>
    </location>
</feature>
<evidence type="ECO:0000256" key="2">
    <source>
        <dbReference type="SAM" id="SignalP"/>
    </source>
</evidence>
<dbReference type="RefSeq" id="WP_144247013.1">
    <property type="nucleotide sequence ID" value="NZ_VLPK01000001.1"/>
</dbReference>
<keyword evidence="4" id="KW-1185">Reference proteome</keyword>
<protein>
    <submittedName>
        <fullName evidence="3">Uncharacterized protein</fullName>
    </submittedName>
</protein>
<evidence type="ECO:0000256" key="1">
    <source>
        <dbReference type="SAM" id="MobiDB-lite"/>
    </source>
</evidence>
<feature type="chain" id="PRO_5022236719" evidence="2">
    <location>
        <begin position="28"/>
        <end position="371"/>
    </location>
</feature>
<name>A0A556MU78_9SPHI</name>
<dbReference type="OrthoDB" id="660033at2"/>
<keyword evidence="2" id="KW-0732">Signal</keyword>
<proteinExistence type="predicted"/>
<organism evidence="3 4">
    <name type="scientific">Mucilaginibacter corticis</name>
    <dbReference type="NCBI Taxonomy" id="2597670"/>
    <lineage>
        <taxon>Bacteria</taxon>
        <taxon>Pseudomonadati</taxon>
        <taxon>Bacteroidota</taxon>
        <taxon>Sphingobacteriia</taxon>
        <taxon>Sphingobacteriales</taxon>
        <taxon>Sphingobacteriaceae</taxon>
        <taxon>Mucilaginibacter</taxon>
    </lineage>
</organism>
<dbReference type="Pfam" id="PF20125">
    <property type="entry name" value="DUF6515"/>
    <property type="match status" value="1"/>
</dbReference>
<accession>A0A556MU78</accession>
<dbReference type="AlphaFoldDB" id="A0A556MU78"/>
<dbReference type="InterPro" id="IPR045398">
    <property type="entry name" value="DUF6515"/>
</dbReference>
<reference evidence="3 4" key="1">
    <citation type="submission" date="2019-07" db="EMBL/GenBank/DDBJ databases">
        <authorList>
            <person name="Huq M.A."/>
        </authorList>
    </citation>
    <scope>NUCLEOTIDE SEQUENCE [LARGE SCALE GENOMIC DNA]</scope>
    <source>
        <strain evidence="3 4">MAH-19</strain>
    </source>
</reference>
<sequence length="371" mass="41314">MKKIYKNVIGLAFSTILGLSVALPASAQRGSDHSDNKSSPPPAAPQRQSAPAPAPVQRSAPQQQVQRSAPQQQQQQQVQRATPQQQQRPVQQQQTQYQGTQQQNNSYNRPQRNPNAIGSNTPPSAPRGIQHSTPPSFGRESQQSRHFPAIGQRPYTYTPRGNGNSYSIGGYRSYPGLPYGRNHITARPQGFYYRNRGYYATYYRPQLGFSLTVLPTGYYPFYFGPDQYYYSDGLYYRQEDDNYTVVEPPVGATIDKLPSKAQAIAINGMQYYELNGVYYQPITKDDGTLVYQIAGKDGELNTDDGGATASQDDLPQVGDLVDNLPEGCKILKLNGQKYYVSQEGYYFQDAVDTNGDKVFKIVGTPTEEPTN</sequence>
<evidence type="ECO:0000313" key="3">
    <source>
        <dbReference type="EMBL" id="TSJ43447.1"/>
    </source>
</evidence>
<dbReference type="Proteomes" id="UP000318733">
    <property type="component" value="Unassembled WGS sequence"/>
</dbReference>
<evidence type="ECO:0000313" key="4">
    <source>
        <dbReference type="Proteomes" id="UP000318733"/>
    </source>
</evidence>
<gene>
    <name evidence="3" type="ORF">FO440_04450</name>
</gene>
<feature type="signal peptide" evidence="2">
    <location>
        <begin position="1"/>
        <end position="27"/>
    </location>
</feature>
<feature type="compositionally biased region" description="Polar residues" evidence="1">
    <location>
        <begin position="130"/>
        <end position="145"/>
    </location>
</feature>